<dbReference type="PANTHER" id="PTHR47959:SF8">
    <property type="entry name" value="RNA HELICASE"/>
    <property type="match status" value="1"/>
</dbReference>
<dbReference type="InterPro" id="IPR050079">
    <property type="entry name" value="DEAD_box_RNA_helicase"/>
</dbReference>
<evidence type="ECO:0000313" key="8">
    <source>
        <dbReference type="EMBL" id="KAF7683965.1"/>
    </source>
</evidence>
<dbReference type="CDD" id="cd18787">
    <property type="entry name" value="SF2_C_DEAD"/>
    <property type="match status" value="1"/>
</dbReference>
<dbReference type="InterPro" id="IPR011545">
    <property type="entry name" value="DEAD/DEAH_box_helicase_dom"/>
</dbReference>
<dbReference type="SUPFAM" id="SSF52540">
    <property type="entry name" value="P-loop containing nucleoside triphosphate hydrolases"/>
    <property type="match status" value="1"/>
</dbReference>
<dbReference type="EMBL" id="SBIQ01000038">
    <property type="protein sequence ID" value="KAF7683965.1"/>
    <property type="molecule type" value="Genomic_DNA"/>
</dbReference>
<feature type="domain" description="Helicase C-terminal" evidence="7">
    <location>
        <begin position="235"/>
        <end position="392"/>
    </location>
</feature>
<evidence type="ECO:0000256" key="2">
    <source>
        <dbReference type="ARBA" id="ARBA00022801"/>
    </source>
</evidence>
<keyword evidence="3 8" id="KW-0347">Helicase</keyword>
<dbReference type="GO" id="GO:0004386">
    <property type="term" value="F:helicase activity"/>
    <property type="evidence" value="ECO:0007669"/>
    <property type="project" value="UniProtKB-KW"/>
</dbReference>
<dbReference type="InterPro" id="IPR014001">
    <property type="entry name" value="Helicase_ATP-bd"/>
</dbReference>
<feature type="domain" description="Helicase ATP-binding" evidence="6">
    <location>
        <begin position="35"/>
        <end position="217"/>
    </location>
</feature>
<keyword evidence="2" id="KW-0378">Hydrolase</keyword>
<evidence type="ECO:0000313" key="9">
    <source>
        <dbReference type="Proteomes" id="UP001516464"/>
    </source>
</evidence>
<evidence type="ECO:0000256" key="5">
    <source>
        <dbReference type="ARBA" id="ARBA00022884"/>
    </source>
</evidence>
<dbReference type="PROSITE" id="PS51192">
    <property type="entry name" value="HELICASE_ATP_BIND_1"/>
    <property type="match status" value="1"/>
</dbReference>
<evidence type="ECO:0000259" key="7">
    <source>
        <dbReference type="PROSITE" id="PS51194"/>
    </source>
</evidence>
<sequence>MQSIKGGSFKTLGLHPKLLHNIHFPNPTPIQRKAIPPILNYEDIIGVARTGSGKTLCYLIPTVQRVLTHKTNAIILLPTRELASQVFRVLSKLTKNIKVECESMIGGLINETRKGETKIADFSKDFEQIEKFKTSPGRILCATLGRLRHILDEMNISLPLELLVIDEVDRIVESNMYADLLSLLDRFSSKNTILFSATLPKQILSIPNLCPTLIQIDNQLSSTLKNFFFYVPSVNKEQALVWLTRQGVRTMVFCGSRHTCEWLVSILSGYNIRCASIYSSLDQSERTKRLKRFAEKAELDVLVVTDLAARGLDLPSLDRVINYDLPDEKVFLHRVGRVARNGRPGEQYSFVTSEDIYMFANIKQSLFAGNIEIGRIPQEILDEFIIEENELKQCSVNGDKKVRKYRGKVCVPGDFVIKEFGIHSMFLSGEDKSLQSQLGIVRGGLIKDRLLKGGLIKNRKIDGNNKDMSSKNIDDISSKDMKDSKKNDYKDQFYIPYKSKSALYSSAFSVCKDEEEETKKKKVKKEDLGKSYKKWLKSKK</sequence>
<dbReference type="Gene3D" id="3.40.50.300">
    <property type="entry name" value="P-loop containing nucleotide triphosphate hydrolases"/>
    <property type="match status" value="2"/>
</dbReference>
<dbReference type="Proteomes" id="UP001516464">
    <property type="component" value="Unassembled WGS sequence"/>
</dbReference>
<organism evidence="8 9">
    <name type="scientific">Astathelohania contejeani</name>
    <dbReference type="NCBI Taxonomy" id="164912"/>
    <lineage>
        <taxon>Eukaryota</taxon>
        <taxon>Fungi</taxon>
        <taxon>Fungi incertae sedis</taxon>
        <taxon>Microsporidia</taxon>
        <taxon>Astathelohaniidae</taxon>
        <taxon>Astathelohania</taxon>
    </lineage>
</organism>
<evidence type="ECO:0000256" key="1">
    <source>
        <dbReference type="ARBA" id="ARBA00022741"/>
    </source>
</evidence>
<dbReference type="PANTHER" id="PTHR47959">
    <property type="entry name" value="ATP-DEPENDENT RNA HELICASE RHLE-RELATED"/>
    <property type="match status" value="1"/>
</dbReference>
<keyword evidence="1" id="KW-0547">Nucleotide-binding</keyword>
<dbReference type="SMART" id="SM00487">
    <property type="entry name" value="DEXDc"/>
    <property type="match status" value="1"/>
</dbReference>
<keyword evidence="4" id="KW-0067">ATP-binding</keyword>
<keyword evidence="5" id="KW-0694">RNA-binding</keyword>
<dbReference type="Pfam" id="PF00271">
    <property type="entry name" value="Helicase_C"/>
    <property type="match status" value="1"/>
</dbReference>
<dbReference type="InterPro" id="IPR001650">
    <property type="entry name" value="Helicase_C-like"/>
</dbReference>
<dbReference type="PROSITE" id="PS51194">
    <property type="entry name" value="HELICASE_CTER"/>
    <property type="match status" value="1"/>
</dbReference>
<dbReference type="InterPro" id="IPR044742">
    <property type="entry name" value="DEAD/DEAH_RhlB"/>
</dbReference>
<reference evidence="8 9" key="1">
    <citation type="submission" date="2019-01" db="EMBL/GenBank/DDBJ databases">
        <title>Genomes sequencing and comparative genomics of infectious freshwater microsporidia, Cucumispora dikerogammari and Thelohania contejeani.</title>
        <authorList>
            <person name="Cormier A."/>
            <person name="Giraud I."/>
            <person name="Wattier R."/>
            <person name="Teixeira M."/>
            <person name="Grandjean F."/>
            <person name="Rigaud T."/>
            <person name="Cordaux R."/>
        </authorList>
    </citation>
    <scope>NUCLEOTIDE SEQUENCE [LARGE SCALE GENOMIC DNA]</scope>
    <source>
        <strain evidence="8">T1</strain>
        <tissue evidence="8">Spores</tissue>
    </source>
</reference>
<name>A0ABQ7I0H5_9MICR</name>
<evidence type="ECO:0000256" key="3">
    <source>
        <dbReference type="ARBA" id="ARBA00022806"/>
    </source>
</evidence>
<evidence type="ECO:0000256" key="4">
    <source>
        <dbReference type="ARBA" id="ARBA00022840"/>
    </source>
</evidence>
<dbReference type="InterPro" id="IPR027417">
    <property type="entry name" value="P-loop_NTPase"/>
</dbReference>
<evidence type="ECO:0000259" key="6">
    <source>
        <dbReference type="PROSITE" id="PS51192"/>
    </source>
</evidence>
<gene>
    <name evidence="8" type="primary">DDX54</name>
    <name evidence="8" type="ORF">TCON_0837</name>
</gene>
<protein>
    <submittedName>
        <fullName evidence="8">ATP-dependent RNA helicase DDX54</fullName>
    </submittedName>
</protein>
<dbReference type="CDD" id="cd00268">
    <property type="entry name" value="DEADc"/>
    <property type="match status" value="1"/>
</dbReference>
<accession>A0ABQ7I0H5</accession>
<keyword evidence="9" id="KW-1185">Reference proteome</keyword>
<proteinExistence type="predicted"/>
<comment type="caution">
    <text evidence="8">The sequence shown here is derived from an EMBL/GenBank/DDBJ whole genome shotgun (WGS) entry which is preliminary data.</text>
</comment>
<dbReference type="SMART" id="SM00490">
    <property type="entry name" value="HELICc"/>
    <property type="match status" value="1"/>
</dbReference>
<dbReference type="Pfam" id="PF00270">
    <property type="entry name" value="DEAD"/>
    <property type="match status" value="1"/>
</dbReference>